<reference evidence="2 3" key="1">
    <citation type="submission" date="2019-03" db="EMBL/GenBank/DDBJ databases">
        <title>Ramlibacter sp. 18x22-1, whole genome shotgun sequence.</title>
        <authorList>
            <person name="Zhang X."/>
            <person name="Feng G."/>
            <person name="Zhu H."/>
        </authorList>
    </citation>
    <scope>NUCLEOTIDE SEQUENCE [LARGE SCALE GENOMIC DNA]</scope>
    <source>
        <strain evidence="2 3">18x22-1</strain>
    </source>
</reference>
<dbReference type="EMBL" id="SMLK01000001">
    <property type="protein sequence ID" value="TFZ07730.1"/>
    <property type="molecule type" value="Genomic_DNA"/>
</dbReference>
<keyword evidence="3" id="KW-1185">Reference proteome</keyword>
<evidence type="ECO:0000313" key="3">
    <source>
        <dbReference type="Proteomes" id="UP000297839"/>
    </source>
</evidence>
<sequence length="68" mass="7384">MYLPPEDRNSALFAQLAKLQSAAAPARPPFARELAVARNEVAHFANAGAAQPMQGLQRRSRLQEGVAR</sequence>
<dbReference type="Proteomes" id="UP000297839">
    <property type="component" value="Unassembled WGS sequence"/>
</dbReference>
<organism evidence="2 3">
    <name type="scientific">Ramlibacter humi</name>
    <dbReference type="NCBI Taxonomy" id="2530451"/>
    <lineage>
        <taxon>Bacteria</taxon>
        <taxon>Pseudomonadati</taxon>
        <taxon>Pseudomonadota</taxon>
        <taxon>Betaproteobacteria</taxon>
        <taxon>Burkholderiales</taxon>
        <taxon>Comamonadaceae</taxon>
        <taxon>Ramlibacter</taxon>
    </lineage>
</organism>
<evidence type="ECO:0000313" key="2">
    <source>
        <dbReference type="EMBL" id="TFZ07730.1"/>
    </source>
</evidence>
<comment type="caution">
    <text evidence="2">The sequence shown here is derived from an EMBL/GenBank/DDBJ whole genome shotgun (WGS) entry which is preliminary data.</text>
</comment>
<gene>
    <name evidence="2" type="ORF">EZ216_00765</name>
</gene>
<dbReference type="RefSeq" id="WP_135247667.1">
    <property type="nucleotide sequence ID" value="NZ_SMLK01000001.1"/>
</dbReference>
<feature type="region of interest" description="Disordered" evidence="1">
    <location>
        <begin position="47"/>
        <end position="68"/>
    </location>
</feature>
<evidence type="ECO:0000256" key="1">
    <source>
        <dbReference type="SAM" id="MobiDB-lite"/>
    </source>
</evidence>
<protein>
    <submittedName>
        <fullName evidence="2">Uncharacterized protein</fullName>
    </submittedName>
</protein>
<dbReference type="AlphaFoldDB" id="A0A4Z0CBI8"/>
<accession>A0A4Z0CBI8</accession>
<name>A0A4Z0CBI8_9BURK</name>
<proteinExistence type="predicted"/>